<proteinExistence type="predicted"/>
<gene>
    <name evidence="2" type="ORF">GCM10007140_07130</name>
</gene>
<feature type="domain" description="N-acetyltransferase" evidence="1">
    <location>
        <begin position="3"/>
        <end position="163"/>
    </location>
</feature>
<keyword evidence="3" id="KW-1185">Reference proteome</keyword>
<sequence>MKRNIRIATREDVPFILQIYNEAIATTTATFEIEERTVEGQLEWFSQFNENYPLFVMEVDNVIAGYSCIASFNKKAAYKRTVENSLYVNPNYQGQGVGRELLEHTIISTRELGYHTIIAIITEGNESSIHLHEKLGFTYAGTLCEVGHKFGDWQGISYYQLVL</sequence>
<evidence type="ECO:0000259" key="1">
    <source>
        <dbReference type="PROSITE" id="PS51186"/>
    </source>
</evidence>
<dbReference type="Gene3D" id="3.40.630.30">
    <property type="match status" value="1"/>
</dbReference>
<comment type="caution">
    <text evidence="2">The sequence shown here is derived from an EMBL/GenBank/DDBJ whole genome shotgun (WGS) entry which is preliminary data.</text>
</comment>
<dbReference type="PROSITE" id="PS51186">
    <property type="entry name" value="GNAT"/>
    <property type="match status" value="1"/>
</dbReference>
<reference evidence="2" key="1">
    <citation type="journal article" date="2014" name="Int. J. Syst. Evol. Microbiol.">
        <title>Complete genome sequence of Corynebacterium casei LMG S-19264T (=DSM 44701T), isolated from a smear-ripened cheese.</title>
        <authorList>
            <consortium name="US DOE Joint Genome Institute (JGI-PGF)"/>
            <person name="Walter F."/>
            <person name="Albersmeier A."/>
            <person name="Kalinowski J."/>
            <person name="Ruckert C."/>
        </authorList>
    </citation>
    <scope>NUCLEOTIDE SEQUENCE</scope>
    <source>
        <strain evidence="2">CGMCC 1.12698</strain>
    </source>
</reference>
<name>A0A917ELR6_9BACI</name>
<dbReference type="GO" id="GO:0016747">
    <property type="term" value="F:acyltransferase activity, transferring groups other than amino-acyl groups"/>
    <property type="evidence" value="ECO:0007669"/>
    <property type="project" value="InterPro"/>
</dbReference>
<accession>A0A917ELR6</accession>
<dbReference type="RefSeq" id="WP_188387055.1">
    <property type="nucleotide sequence ID" value="NZ_BMFK01000001.1"/>
</dbReference>
<dbReference type="Pfam" id="PF00583">
    <property type="entry name" value="Acetyltransf_1"/>
    <property type="match status" value="1"/>
</dbReference>
<evidence type="ECO:0000313" key="3">
    <source>
        <dbReference type="Proteomes" id="UP000605259"/>
    </source>
</evidence>
<dbReference type="Proteomes" id="UP000605259">
    <property type="component" value="Unassembled WGS sequence"/>
</dbReference>
<dbReference type="InterPro" id="IPR016181">
    <property type="entry name" value="Acyl_CoA_acyltransferase"/>
</dbReference>
<dbReference type="EMBL" id="BMFK01000001">
    <property type="protein sequence ID" value="GGE59375.1"/>
    <property type="molecule type" value="Genomic_DNA"/>
</dbReference>
<dbReference type="InterPro" id="IPR000182">
    <property type="entry name" value="GNAT_dom"/>
</dbReference>
<protein>
    <submittedName>
        <fullName evidence="2">N-acetyltransferase</fullName>
    </submittedName>
</protein>
<dbReference type="PANTHER" id="PTHR43072:SF36">
    <property type="entry name" value="RIBOSOMAL-PROTEIN-ALANINE ACETYLTRANSFERASE"/>
    <property type="match status" value="1"/>
</dbReference>
<dbReference type="PANTHER" id="PTHR43072">
    <property type="entry name" value="N-ACETYLTRANSFERASE"/>
    <property type="match status" value="1"/>
</dbReference>
<evidence type="ECO:0000313" key="2">
    <source>
        <dbReference type="EMBL" id="GGE59375.1"/>
    </source>
</evidence>
<dbReference type="CDD" id="cd04301">
    <property type="entry name" value="NAT_SF"/>
    <property type="match status" value="1"/>
</dbReference>
<dbReference type="AlphaFoldDB" id="A0A917ELR6"/>
<organism evidence="2 3">
    <name type="scientific">Priestia taiwanensis</name>
    <dbReference type="NCBI Taxonomy" id="1347902"/>
    <lineage>
        <taxon>Bacteria</taxon>
        <taxon>Bacillati</taxon>
        <taxon>Bacillota</taxon>
        <taxon>Bacilli</taxon>
        <taxon>Bacillales</taxon>
        <taxon>Bacillaceae</taxon>
        <taxon>Priestia</taxon>
    </lineage>
</organism>
<reference evidence="2" key="2">
    <citation type="submission" date="2020-09" db="EMBL/GenBank/DDBJ databases">
        <authorList>
            <person name="Sun Q."/>
            <person name="Zhou Y."/>
        </authorList>
    </citation>
    <scope>NUCLEOTIDE SEQUENCE</scope>
    <source>
        <strain evidence="2">CGMCC 1.12698</strain>
    </source>
</reference>
<dbReference type="SUPFAM" id="SSF55729">
    <property type="entry name" value="Acyl-CoA N-acyltransferases (Nat)"/>
    <property type="match status" value="1"/>
</dbReference>